<evidence type="ECO:0000256" key="1">
    <source>
        <dbReference type="ARBA" id="ARBA00022603"/>
    </source>
</evidence>
<evidence type="ECO:0000259" key="3">
    <source>
        <dbReference type="Pfam" id="PF13649"/>
    </source>
</evidence>
<gene>
    <name evidence="4" type="ORF">IAA08_06145</name>
</gene>
<dbReference type="Pfam" id="PF13649">
    <property type="entry name" value="Methyltransf_25"/>
    <property type="match status" value="1"/>
</dbReference>
<accession>A0A9D2D2U8</accession>
<dbReference type="Proteomes" id="UP000824024">
    <property type="component" value="Unassembled WGS sequence"/>
</dbReference>
<evidence type="ECO:0000313" key="4">
    <source>
        <dbReference type="EMBL" id="HIZ07499.1"/>
    </source>
</evidence>
<keyword evidence="2" id="KW-0808">Transferase</keyword>
<reference evidence="4" key="1">
    <citation type="journal article" date="2021" name="PeerJ">
        <title>Extensive microbial diversity within the chicken gut microbiome revealed by metagenomics and culture.</title>
        <authorList>
            <person name="Gilroy R."/>
            <person name="Ravi A."/>
            <person name="Getino M."/>
            <person name="Pursley I."/>
            <person name="Horton D.L."/>
            <person name="Alikhan N.F."/>
            <person name="Baker D."/>
            <person name="Gharbi K."/>
            <person name="Hall N."/>
            <person name="Watson M."/>
            <person name="Adriaenssens E.M."/>
            <person name="Foster-Nyarko E."/>
            <person name="Jarju S."/>
            <person name="Secka A."/>
            <person name="Antonio M."/>
            <person name="Oren A."/>
            <person name="Chaudhuri R.R."/>
            <person name="La Ragione R."/>
            <person name="Hildebrand F."/>
            <person name="Pallen M.J."/>
        </authorList>
    </citation>
    <scope>NUCLEOTIDE SEQUENCE</scope>
    <source>
        <strain evidence="4">CHK192-9172</strain>
    </source>
</reference>
<protein>
    <submittedName>
        <fullName evidence="4">Methyltransferase domain-containing protein</fullName>
    </submittedName>
</protein>
<organism evidence="4 5">
    <name type="scientific">Candidatus Eubacterium avistercoris</name>
    <dbReference type="NCBI Taxonomy" id="2838567"/>
    <lineage>
        <taxon>Bacteria</taxon>
        <taxon>Bacillati</taxon>
        <taxon>Bacillota</taxon>
        <taxon>Clostridia</taxon>
        <taxon>Eubacteriales</taxon>
        <taxon>Eubacteriaceae</taxon>
        <taxon>Eubacterium</taxon>
    </lineage>
</organism>
<dbReference type="Gene3D" id="3.40.50.150">
    <property type="entry name" value="Vaccinia Virus protein VP39"/>
    <property type="match status" value="1"/>
</dbReference>
<sequence length="259" mass="29822">MEAYSSFAEVYDMFMDNVPYGEWCGYLCGILDEAGIREGLVLDLGCGTGKMTRLLKERGYDMIGVDLSEEMLSIAREQGGEGILYLQQDMRELELYGTVRAVVCVCDSINYLLEEGDLLKVFSLVNNYLDPGGIFIFDMNTLYKYRELLGDGVICENREQASFIWENYFDEDTRINEYDLTLFIEEGETGLYRRYEEFHYQKAWSRETVEKLLEQAGLRLLAVYGEGSREEPGKDCERMYFVASESGKENKIPKAGERK</sequence>
<dbReference type="InterPro" id="IPR029063">
    <property type="entry name" value="SAM-dependent_MTases_sf"/>
</dbReference>
<dbReference type="Gene3D" id="2.20.25.110">
    <property type="entry name" value="S-adenosyl-L-methionine-dependent methyltransferases"/>
    <property type="match status" value="1"/>
</dbReference>
<comment type="caution">
    <text evidence="4">The sequence shown here is derived from an EMBL/GenBank/DDBJ whole genome shotgun (WGS) entry which is preliminary data.</text>
</comment>
<proteinExistence type="predicted"/>
<dbReference type="GO" id="GO:0032259">
    <property type="term" value="P:methylation"/>
    <property type="evidence" value="ECO:0007669"/>
    <property type="project" value="UniProtKB-KW"/>
</dbReference>
<dbReference type="SUPFAM" id="SSF53335">
    <property type="entry name" value="S-adenosyl-L-methionine-dependent methyltransferases"/>
    <property type="match status" value="1"/>
</dbReference>
<keyword evidence="1 4" id="KW-0489">Methyltransferase</keyword>
<dbReference type="GO" id="GO:0008168">
    <property type="term" value="F:methyltransferase activity"/>
    <property type="evidence" value="ECO:0007669"/>
    <property type="project" value="UniProtKB-KW"/>
</dbReference>
<dbReference type="AlphaFoldDB" id="A0A9D2D2U8"/>
<evidence type="ECO:0000313" key="5">
    <source>
        <dbReference type="Proteomes" id="UP000824024"/>
    </source>
</evidence>
<dbReference type="PANTHER" id="PTHR43861:SF1">
    <property type="entry name" value="TRANS-ACONITATE 2-METHYLTRANSFERASE"/>
    <property type="match status" value="1"/>
</dbReference>
<feature type="domain" description="Methyltransferase" evidence="3">
    <location>
        <begin position="41"/>
        <end position="133"/>
    </location>
</feature>
<name>A0A9D2D2U8_9FIRM</name>
<dbReference type="EMBL" id="DXCH01000173">
    <property type="protein sequence ID" value="HIZ07499.1"/>
    <property type="molecule type" value="Genomic_DNA"/>
</dbReference>
<reference evidence="4" key="2">
    <citation type="submission" date="2021-04" db="EMBL/GenBank/DDBJ databases">
        <authorList>
            <person name="Gilroy R."/>
        </authorList>
    </citation>
    <scope>NUCLEOTIDE SEQUENCE</scope>
    <source>
        <strain evidence="4">CHK192-9172</strain>
    </source>
</reference>
<dbReference type="CDD" id="cd02440">
    <property type="entry name" value="AdoMet_MTases"/>
    <property type="match status" value="1"/>
</dbReference>
<evidence type="ECO:0000256" key="2">
    <source>
        <dbReference type="ARBA" id="ARBA00022679"/>
    </source>
</evidence>
<dbReference type="PANTHER" id="PTHR43861">
    <property type="entry name" value="TRANS-ACONITATE 2-METHYLTRANSFERASE-RELATED"/>
    <property type="match status" value="1"/>
</dbReference>
<dbReference type="InterPro" id="IPR041698">
    <property type="entry name" value="Methyltransf_25"/>
</dbReference>